<keyword evidence="1" id="KW-0812">Transmembrane</keyword>
<dbReference type="GeneID" id="63826403"/>
<dbReference type="Proteomes" id="UP000076871">
    <property type="component" value="Unassembled WGS sequence"/>
</dbReference>
<keyword evidence="1" id="KW-0472">Membrane</keyword>
<keyword evidence="1" id="KW-1133">Transmembrane helix</keyword>
<name>A0A165D8E7_9APHY</name>
<feature type="transmembrane region" description="Helical" evidence="1">
    <location>
        <begin position="6"/>
        <end position="27"/>
    </location>
</feature>
<evidence type="ECO:0000313" key="2">
    <source>
        <dbReference type="EMBL" id="KZT04325.1"/>
    </source>
</evidence>
<keyword evidence="3" id="KW-1185">Reference proteome</keyword>
<evidence type="ECO:0000256" key="1">
    <source>
        <dbReference type="SAM" id="Phobius"/>
    </source>
</evidence>
<gene>
    <name evidence="2" type="ORF">LAESUDRAFT_728147</name>
</gene>
<reference evidence="2 3" key="1">
    <citation type="journal article" date="2016" name="Mol. Biol. Evol.">
        <title>Comparative Genomics of Early-Diverging Mushroom-Forming Fungi Provides Insights into the Origins of Lignocellulose Decay Capabilities.</title>
        <authorList>
            <person name="Nagy L.G."/>
            <person name="Riley R."/>
            <person name="Tritt A."/>
            <person name="Adam C."/>
            <person name="Daum C."/>
            <person name="Floudas D."/>
            <person name="Sun H."/>
            <person name="Yadav J.S."/>
            <person name="Pangilinan J."/>
            <person name="Larsson K.H."/>
            <person name="Matsuura K."/>
            <person name="Barry K."/>
            <person name="Labutti K."/>
            <person name="Kuo R."/>
            <person name="Ohm R.A."/>
            <person name="Bhattacharya S.S."/>
            <person name="Shirouzu T."/>
            <person name="Yoshinaga Y."/>
            <person name="Martin F.M."/>
            <person name="Grigoriev I.V."/>
            <person name="Hibbett D.S."/>
        </authorList>
    </citation>
    <scope>NUCLEOTIDE SEQUENCE [LARGE SCALE GENOMIC DNA]</scope>
    <source>
        <strain evidence="2 3">93-53</strain>
    </source>
</reference>
<dbReference type="AlphaFoldDB" id="A0A165D8E7"/>
<dbReference type="RefSeq" id="XP_040762065.1">
    <property type="nucleotide sequence ID" value="XM_040909374.1"/>
</dbReference>
<dbReference type="EMBL" id="KV427637">
    <property type="protein sequence ID" value="KZT04325.1"/>
    <property type="molecule type" value="Genomic_DNA"/>
</dbReference>
<dbReference type="InParanoid" id="A0A165D8E7"/>
<accession>A0A165D8E7</accession>
<proteinExistence type="predicted"/>
<protein>
    <submittedName>
        <fullName evidence="2">Uncharacterized protein</fullName>
    </submittedName>
</protein>
<evidence type="ECO:0000313" key="3">
    <source>
        <dbReference type="Proteomes" id="UP000076871"/>
    </source>
</evidence>
<organism evidence="2 3">
    <name type="scientific">Laetiporus sulphureus 93-53</name>
    <dbReference type="NCBI Taxonomy" id="1314785"/>
    <lineage>
        <taxon>Eukaryota</taxon>
        <taxon>Fungi</taxon>
        <taxon>Dikarya</taxon>
        <taxon>Basidiomycota</taxon>
        <taxon>Agaricomycotina</taxon>
        <taxon>Agaricomycetes</taxon>
        <taxon>Polyporales</taxon>
        <taxon>Laetiporus</taxon>
    </lineage>
</organism>
<sequence>MLSSFSYAVWNALLYFVRIYATTLTVAQRYDERFLRRNEEKLHSGPSTRGIEGS</sequence>